<keyword evidence="5" id="KW-0964">Secreted</keyword>
<keyword evidence="7" id="KW-0378">Hydrolase</keyword>
<feature type="domain" description="Glycoside hydrolase family 5" evidence="11">
    <location>
        <begin position="78"/>
        <end position="288"/>
    </location>
</feature>
<dbReference type="PANTHER" id="PTHR31451:SF39">
    <property type="entry name" value="MANNAN ENDO-1,4-BETA-MANNOSIDASE 1"/>
    <property type="match status" value="1"/>
</dbReference>
<reference evidence="13" key="1">
    <citation type="journal article" date="2017" name="Nat. Ecol. Evol.">
        <title>Genome expansion and lineage-specific genetic innovations in the forest pathogenic fungi Armillaria.</title>
        <authorList>
            <person name="Sipos G."/>
            <person name="Prasanna A.N."/>
            <person name="Walter M.C."/>
            <person name="O'Connor E."/>
            <person name="Balint B."/>
            <person name="Krizsan K."/>
            <person name="Kiss B."/>
            <person name="Hess J."/>
            <person name="Varga T."/>
            <person name="Slot J."/>
            <person name="Riley R."/>
            <person name="Boka B."/>
            <person name="Rigling D."/>
            <person name="Barry K."/>
            <person name="Lee J."/>
            <person name="Mihaltcheva S."/>
            <person name="LaButti K."/>
            <person name="Lipzen A."/>
            <person name="Waldron R."/>
            <person name="Moloney N.M."/>
            <person name="Sperisen C."/>
            <person name="Kredics L."/>
            <person name="Vagvoelgyi C."/>
            <person name="Patrignani A."/>
            <person name="Fitzpatrick D."/>
            <person name="Nagy I."/>
            <person name="Doyle S."/>
            <person name="Anderson J.B."/>
            <person name="Grigoriev I.V."/>
            <person name="Gueldener U."/>
            <person name="Muensterkoetter M."/>
            <person name="Nagy L.G."/>
        </authorList>
    </citation>
    <scope>NUCLEOTIDE SEQUENCE [LARGE SCALE GENOMIC DNA]</scope>
    <source>
        <strain evidence="13">C18/9</strain>
    </source>
</reference>
<dbReference type="InterPro" id="IPR001547">
    <property type="entry name" value="Glyco_hydro_5"/>
</dbReference>
<dbReference type="Proteomes" id="UP000219338">
    <property type="component" value="Unassembled WGS sequence"/>
</dbReference>
<comment type="similarity">
    <text evidence="3">Belongs to the glycosyl hydrolase 5 (cellulase A) family.</text>
</comment>
<proteinExistence type="inferred from homology"/>
<accession>A0A284QV87</accession>
<dbReference type="OMA" id="ANDPRCN"/>
<dbReference type="AlphaFoldDB" id="A0A284QV87"/>
<evidence type="ECO:0000313" key="12">
    <source>
        <dbReference type="EMBL" id="SJL00388.1"/>
    </source>
</evidence>
<feature type="compositionally biased region" description="Polar residues" evidence="9">
    <location>
        <begin position="536"/>
        <end position="557"/>
    </location>
</feature>
<keyword evidence="6 10" id="KW-0732">Signal</keyword>
<feature type="signal peptide" evidence="10">
    <location>
        <begin position="1"/>
        <end position="21"/>
    </location>
</feature>
<comment type="catalytic activity">
    <reaction evidence="1">
        <text>Random hydrolysis of (1-&gt;4)-beta-D-mannosidic linkages in mannans, galactomannans and glucomannans.</text>
        <dbReference type="EC" id="3.2.1.78"/>
    </reaction>
</comment>
<evidence type="ECO:0000256" key="10">
    <source>
        <dbReference type="SAM" id="SignalP"/>
    </source>
</evidence>
<organism evidence="12 13">
    <name type="scientific">Armillaria ostoyae</name>
    <name type="common">Armillaria root rot fungus</name>
    <dbReference type="NCBI Taxonomy" id="47428"/>
    <lineage>
        <taxon>Eukaryota</taxon>
        <taxon>Fungi</taxon>
        <taxon>Dikarya</taxon>
        <taxon>Basidiomycota</taxon>
        <taxon>Agaricomycotina</taxon>
        <taxon>Agaricomycetes</taxon>
        <taxon>Agaricomycetidae</taxon>
        <taxon>Agaricales</taxon>
        <taxon>Marasmiineae</taxon>
        <taxon>Physalacriaceae</taxon>
        <taxon>Armillaria</taxon>
    </lineage>
</organism>
<dbReference type="EMBL" id="FUEG01000002">
    <property type="protein sequence ID" value="SJL00388.1"/>
    <property type="molecule type" value="Genomic_DNA"/>
</dbReference>
<feature type="region of interest" description="Disordered" evidence="9">
    <location>
        <begin position="536"/>
        <end position="569"/>
    </location>
</feature>
<feature type="chain" id="PRO_5012018222" description="mannan endo-1,4-beta-mannosidase" evidence="10">
    <location>
        <begin position="22"/>
        <end position="586"/>
    </location>
</feature>
<dbReference type="GO" id="GO:0016985">
    <property type="term" value="F:mannan endo-1,4-beta-mannosidase activity"/>
    <property type="evidence" value="ECO:0007669"/>
    <property type="project" value="UniProtKB-EC"/>
</dbReference>
<evidence type="ECO:0000256" key="1">
    <source>
        <dbReference type="ARBA" id="ARBA00001678"/>
    </source>
</evidence>
<evidence type="ECO:0000256" key="4">
    <source>
        <dbReference type="ARBA" id="ARBA00012706"/>
    </source>
</evidence>
<evidence type="ECO:0000256" key="3">
    <source>
        <dbReference type="ARBA" id="ARBA00005641"/>
    </source>
</evidence>
<sequence length="586" mass="63911">MQFLRILWPILLGTLFTTVQGARRNTKRQTNLSQFVSTSGSQFIVNGRRVLSNEFKFVGANAPWLPTLITSQSQFFISSSLALKNEGTEDDIKSTLCNMSDAGIKVVRTWGFNDVTEIPENKNQTWFQLINKDGTVTINNGTNGLQKLDFVLEAAHECNILVIISLTNNWNPIANSSTNNTRPRNTLSNDFGGMDTYTRQFGGSMHDEFYTNATLLAAFQNYTTQIVTRYVNNPTVFSWEIANDPRCNSSVEASPSCTAQTVTQWHSTIAQHIKSIDPNHIVSSGNQGFFCVGCPKLFPLRPPPPAPQVSAAPGLRRATKPQFLTKRKLMMRREERRRMNRALSGGDVSGVRVRGRWVASRTRRQEENEAGSAFDGSAGVDTEDILNIPEIGYSTFQFFPDQNTYIQGPADSGLSSFQNVLQEGLDWIQLQGELSSTFGKPVALTAFGLVSQQHAPDFVPFNTTVAPFAANSQGTTLSLNNTTTSSQTSNSTFGVTSAQRTQAYSAWLDAGITSGLAGIMQYQWGVSNVTAAAGTSFSPNEDSTSASPDETGTSSSPDDGYSIIDSNTEDTESIISAASLQIASDT</sequence>
<comment type="subcellular location">
    <subcellularLocation>
        <location evidence="2">Secreted</location>
    </subcellularLocation>
</comment>
<dbReference type="EC" id="3.2.1.78" evidence="4"/>
<evidence type="ECO:0000256" key="8">
    <source>
        <dbReference type="ARBA" id="ARBA00023295"/>
    </source>
</evidence>
<evidence type="ECO:0000259" key="11">
    <source>
        <dbReference type="Pfam" id="PF26410"/>
    </source>
</evidence>
<evidence type="ECO:0000256" key="2">
    <source>
        <dbReference type="ARBA" id="ARBA00004613"/>
    </source>
</evidence>
<dbReference type="SUPFAM" id="SSF51445">
    <property type="entry name" value="(Trans)glycosidases"/>
    <property type="match status" value="1"/>
</dbReference>
<dbReference type="Gene3D" id="3.20.20.80">
    <property type="entry name" value="Glycosidases"/>
    <property type="match status" value="1"/>
</dbReference>
<gene>
    <name evidence="12" type="ORF">ARMOST_03701</name>
</gene>
<evidence type="ECO:0000313" key="13">
    <source>
        <dbReference type="Proteomes" id="UP000219338"/>
    </source>
</evidence>
<evidence type="ECO:0000256" key="6">
    <source>
        <dbReference type="ARBA" id="ARBA00022729"/>
    </source>
</evidence>
<dbReference type="GO" id="GO:0005576">
    <property type="term" value="C:extracellular region"/>
    <property type="evidence" value="ECO:0007669"/>
    <property type="project" value="UniProtKB-SubCell"/>
</dbReference>
<keyword evidence="13" id="KW-1185">Reference proteome</keyword>
<dbReference type="STRING" id="47428.A0A284QV87"/>
<dbReference type="InterPro" id="IPR017853">
    <property type="entry name" value="GH"/>
</dbReference>
<evidence type="ECO:0000256" key="5">
    <source>
        <dbReference type="ARBA" id="ARBA00022525"/>
    </source>
</evidence>
<evidence type="ECO:0000256" key="9">
    <source>
        <dbReference type="SAM" id="MobiDB-lite"/>
    </source>
</evidence>
<evidence type="ECO:0000256" key="7">
    <source>
        <dbReference type="ARBA" id="ARBA00022801"/>
    </source>
</evidence>
<name>A0A284QV87_ARMOS</name>
<dbReference type="InterPro" id="IPR045053">
    <property type="entry name" value="MAN-like"/>
</dbReference>
<protein>
    <recommendedName>
        <fullName evidence="4">mannan endo-1,4-beta-mannosidase</fullName>
        <ecNumber evidence="4">3.2.1.78</ecNumber>
    </recommendedName>
</protein>
<keyword evidence="8" id="KW-0326">Glycosidase</keyword>
<dbReference type="Pfam" id="PF26410">
    <property type="entry name" value="GH5_mannosidase"/>
    <property type="match status" value="1"/>
</dbReference>
<dbReference type="OrthoDB" id="406631at2759"/>
<dbReference type="PANTHER" id="PTHR31451">
    <property type="match status" value="1"/>
</dbReference>